<feature type="compositionally biased region" description="Basic and acidic residues" evidence="1">
    <location>
        <begin position="154"/>
        <end position="168"/>
    </location>
</feature>
<feature type="compositionally biased region" description="Basic and acidic residues" evidence="1">
    <location>
        <begin position="290"/>
        <end position="301"/>
    </location>
</feature>
<organism evidence="2 3">
    <name type="scientific">Ideonella dechloratans</name>
    <dbReference type="NCBI Taxonomy" id="36863"/>
    <lineage>
        <taxon>Bacteria</taxon>
        <taxon>Pseudomonadati</taxon>
        <taxon>Pseudomonadota</taxon>
        <taxon>Betaproteobacteria</taxon>
        <taxon>Burkholderiales</taxon>
        <taxon>Sphaerotilaceae</taxon>
        <taxon>Ideonella</taxon>
    </lineage>
</organism>
<comment type="caution">
    <text evidence="2">The sequence shown here is derived from an EMBL/GenBank/DDBJ whole genome shotgun (WGS) entry which is preliminary data.</text>
</comment>
<dbReference type="AlphaFoldDB" id="A0A643F9A4"/>
<evidence type="ECO:0000313" key="2">
    <source>
        <dbReference type="EMBL" id="KAB0579162.1"/>
    </source>
</evidence>
<gene>
    <name evidence="2" type="ORF">F7Q92_15030</name>
</gene>
<keyword evidence="2" id="KW-0238">DNA-binding</keyword>
<feature type="region of interest" description="Disordered" evidence="1">
    <location>
        <begin position="145"/>
        <end position="214"/>
    </location>
</feature>
<dbReference type="OrthoDB" id="5526813at2"/>
<dbReference type="EMBL" id="VZPB01000039">
    <property type="protein sequence ID" value="KAB0579162.1"/>
    <property type="molecule type" value="Genomic_DNA"/>
</dbReference>
<feature type="compositionally biased region" description="Gly residues" evidence="1">
    <location>
        <begin position="172"/>
        <end position="186"/>
    </location>
</feature>
<protein>
    <submittedName>
        <fullName evidence="2">DNA-binding protein</fullName>
    </submittedName>
</protein>
<proteinExistence type="predicted"/>
<evidence type="ECO:0000256" key="1">
    <source>
        <dbReference type="SAM" id="MobiDB-lite"/>
    </source>
</evidence>
<sequence>MRDYSKVGPKFWIGATGKRLRAAGMEAQIVAMYLLTSPHANMLGLYYCPTMFIAHETGLGLEGASKGLQSAIEAGFCEYDEASEVVWVIEMASYQIGEALKPNDLRVKGVQNEYGSLPENPYLARFYEKYSAAFCMSACRGKTSPYEAPSKPLRSQEQEQEKEQEQEQKSLGGDGQPDGTDGGDGNGTNPDAAPAAPPKTKRGTRLPEDWRLPKGWGDWALENRPDMTDADVRHQAACFADYWHGKAGADARKADWEATWRNWIRRADSPLPKGGPARPGRMNPPAHPQQPKEPRDVVTSI</sequence>
<dbReference type="RefSeq" id="WP_105812220.1">
    <property type="nucleotide sequence ID" value="NZ_CP088082.1"/>
</dbReference>
<keyword evidence="3" id="KW-1185">Reference proteome</keyword>
<name>A0A643F9A4_IDEDE</name>
<accession>A0A643F9A4</accession>
<feature type="region of interest" description="Disordered" evidence="1">
    <location>
        <begin position="266"/>
        <end position="301"/>
    </location>
</feature>
<dbReference type="Proteomes" id="UP000430120">
    <property type="component" value="Unassembled WGS sequence"/>
</dbReference>
<dbReference type="GO" id="GO:0003677">
    <property type="term" value="F:DNA binding"/>
    <property type="evidence" value="ECO:0007669"/>
    <property type="project" value="UniProtKB-KW"/>
</dbReference>
<evidence type="ECO:0000313" key="3">
    <source>
        <dbReference type="Proteomes" id="UP000430120"/>
    </source>
</evidence>
<reference evidence="2 3" key="1">
    <citation type="submission" date="2019-09" db="EMBL/GenBank/DDBJ databases">
        <title>Draft genome sequences of 48 bacterial type strains from the CCUG.</title>
        <authorList>
            <person name="Tunovic T."/>
            <person name="Pineiro-Iglesias B."/>
            <person name="Unosson C."/>
            <person name="Inganas E."/>
            <person name="Ohlen M."/>
            <person name="Cardew S."/>
            <person name="Jensie-Markopoulos S."/>
            <person name="Salva-Serra F."/>
            <person name="Jaen-Luchoro D."/>
            <person name="Karlsson R."/>
            <person name="Svensson-Stadler L."/>
            <person name="Chun J."/>
            <person name="Moore E."/>
        </authorList>
    </citation>
    <scope>NUCLEOTIDE SEQUENCE [LARGE SCALE GENOMIC DNA]</scope>
    <source>
        <strain evidence="2 3">CCUG 30977</strain>
    </source>
</reference>